<dbReference type="Proteomes" id="UP000009168">
    <property type="component" value="Unassembled WGS sequence"/>
</dbReference>
<keyword evidence="2" id="KW-1133">Transmembrane helix</keyword>
<dbReference type="eggNOG" id="KOG3832">
    <property type="taxonomic scope" value="Eukaryota"/>
</dbReference>
<dbReference type="OrthoDB" id="294541at2759"/>
<feature type="transmembrane region" description="Helical" evidence="2">
    <location>
        <begin position="317"/>
        <end position="339"/>
    </location>
</feature>
<dbReference type="OMA" id="VTIARCI"/>
<dbReference type="GeneID" id="7830527"/>
<protein>
    <submittedName>
        <fullName evidence="3">Transmembrane amino acid transporter protein</fullName>
    </submittedName>
</protein>
<organism evidence="3 4">
    <name type="scientific">Tetrahymena thermophila (strain SB210)</name>
    <dbReference type="NCBI Taxonomy" id="312017"/>
    <lineage>
        <taxon>Eukaryota</taxon>
        <taxon>Sar</taxon>
        <taxon>Alveolata</taxon>
        <taxon>Ciliophora</taxon>
        <taxon>Intramacronucleata</taxon>
        <taxon>Oligohymenophorea</taxon>
        <taxon>Hymenostomatida</taxon>
        <taxon>Tetrahymenina</taxon>
        <taxon>Tetrahymenidae</taxon>
        <taxon>Tetrahymena</taxon>
    </lineage>
</organism>
<evidence type="ECO:0000313" key="4">
    <source>
        <dbReference type="Proteomes" id="UP000009168"/>
    </source>
</evidence>
<feature type="transmembrane region" description="Helical" evidence="2">
    <location>
        <begin position="171"/>
        <end position="193"/>
    </location>
</feature>
<evidence type="ECO:0000256" key="2">
    <source>
        <dbReference type="SAM" id="Phobius"/>
    </source>
</evidence>
<dbReference type="RefSeq" id="XP_001030179.1">
    <property type="nucleotide sequence ID" value="XM_001030179.1"/>
</dbReference>
<feature type="transmembrane region" description="Helical" evidence="2">
    <location>
        <begin position="400"/>
        <end position="421"/>
    </location>
</feature>
<feature type="transmembrane region" description="Helical" evidence="2">
    <location>
        <begin position="237"/>
        <end position="258"/>
    </location>
</feature>
<keyword evidence="4" id="KW-1185">Reference proteome</keyword>
<dbReference type="GO" id="GO:0016020">
    <property type="term" value="C:membrane"/>
    <property type="evidence" value="ECO:0007669"/>
    <property type="project" value="UniProtKB-SubCell"/>
</dbReference>
<keyword evidence="2 3" id="KW-0812">Transmembrane</keyword>
<feature type="transmembrane region" description="Helical" evidence="2">
    <location>
        <begin position="73"/>
        <end position="91"/>
    </location>
</feature>
<gene>
    <name evidence="3" type="ORF">TTHERM_01123990</name>
</gene>
<dbReference type="PANTHER" id="PTHR16189">
    <property type="entry name" value="TRANSMEMBRANE PROTEIN 104-RELATED"/>
    <property type="match status" value="1"/>
</dbReference>
<dbReference type="HOGENOM" id="CLU_525320_0_0_1"/>
<feature type="transmembrane region" description="Helical" evidence="2">
    <location>
        <begin position="359"/>
        <end position="380"/>
    </location>
</feature>
<dbReference type="KEGG" id="tet:TTHERM_01123990"/>
<sequence length="499" mass="56769">MNKQKYSKEVGQELYSNPKSLFAKEDNARDSQSISDEYPLLKDVMTKYQALFVACNLLLGIAPLILPNSYLQAGALFSSVFFLLIAAISYISAEYVVESIGICNYIKFRKEQISQQYSNQLNNDDQLNGDNEGQKILQKQQKKKLKREFRINTKFELGEIAQTFWGKEAQFVVSLIVIIFLIGVTIARCISIARILKNTFSEISLLNNFYFWLGCLILFTSLFSFKNVSSFAWIQEYIAIIRLTAVSLIFFACFYQIYLDGFQGIQFKDYPLVNITNFPSLSSSTTMFFCIHHSIPAFVKPITPQKHVKWVLKGTHILGLSIILGISFFGVCAFGEALIDKYDVNFINYNFEQNEIIVYYTSALYIFLNAIAYPVFIITVRNNMMELFAPSKIPKISSEVTPYTFSFTVGILLFLGAISALATNIQFVIDLIVGTLGVIIFLIIPTASILEGRKILKNDYGMDYKLNRYCSTFPNQYLPYVIMAIGVMAFIYNSYNLAI</sequence>
<dbReference type="InParanoid" id="Q22B39"/>
<evidence type="ECO:0000313" key="3">
    <source>
        <dbReference type="EMBL" id="EAR82516.1"/>
    </source>
</evidence>
<reference evidence="4" key="1">
    <citation type="journal article" date="2006" name="PLoS Biol.">
        <title>Macronuclear genome sequence of the ciliate Tetrahymena thermophila, a model eukaryote.</title>
        <authorList>
            <person name="Eisen J.A."/>
            <person name="Coyne R.S."/>
            <person name="Wu M."/>
            <person name="Wu D."/>
            <person name="Thiagarajan M."/>
            <person name="Wortman J.R."/>
            <person name="Badger J.H."/>
            <person name="Ren Q."/>
            <person name="Amedeo P."/>
            <person name="Jones K.M."/>
            <person name="Tallon L.J."/>
            <person name="Delcher A.L."/>
            <person name="Salzberg S.L."/>
            <person name="Silva J.C."/>
            <person name="Haas B.J."/>
            <person name="Majoros W.H."/>
            <person name="Farzad M."/>
            <person name="Carlton J.M."/>
            <person name="Smith R.K. Jr."/>
            <person name="Garg J."/>
            <person name="Pearlman R.E."/>
            <person name="Karrer K.M."/>
            <person name="Sun L."/>
            <person name="Manning G."/>
            <person name="Elde N.C."/>
            <person name="Turkewitz A.P."/>
            <person name="Asai D.J."/>
            <person name="Wilkes D.E."/>
            <person name="Wang Y."/>
            <person name="Cai H."/>
            <person name="Collins K."/>
            <person name="Stewart B.A."/>
            <person name="Lee S.R."/>
            <person name="Wilamowska K."/>
            <person name="Weinberg Z."/>
            <person name="Ruzzo W.L."/>
            <person name="Wloga D."/>
            <person name="Gaertig J."/>
            <person name="Frankel J."/>
            <person name="Tsao C.-C."/>
            <person name="Gorovsky M.A."/>
            <person name="Keeling P.J."/>
            <person name="Waller R.F."/>
            <person name="Patron N.J."/>
            <person name="Cherry J.M."/>
            <person name="Stover N.A."/>
            <person name="Krieger C.J."/>
            <person name="del Toro C."/>
            <person name="Ryder H.F."/>
            <person name="Williamson S.C."/>
            <person name="Barbeau R.A."/>
            <person name="Hamilton E.P."/>
            <person name="Orias E."/>
        </authorList>
    </citation>
    <scope>NUCLEOTIDE SEQUENCE [LARGE SCALE GENOMIC DNA]</scope>
    <source>
        <strain evidence="4">SB210</strain>
    </source>
</reference>
<evidence type="ECO:0000256" key="1">
    <source>
        <dbReference type="ARBA" id="ARBA00004141"/>
    </source>
</evidence>
<dbReference type="AlphaFoldDB" id="Q22B39"/>
<dbReference type="EMBL" id="GG662311">
    <property type="protein sequence ID" value="EAR82516.1"/>
    <property type="molecule type" value="Genomic_DNA"/>
</dbReference>
<feature type="transmembrane region" description="Helical" evidence="2">
    <location>
        <begin position="427"/>
        <end position="450"/>
    </location>
</feature>
<feature type="transmembrane region" description="Helical" evidence="2">
    <location>
        <begin position="205"/>
        <end position="225"/>
    </location>
</feature>
<keyword evidence="2" id="KW-0472">Membrane</keyword>
<comment type="subcellular location">
    <subcellularLocation>
        <location evidence="1">Membrane</location>
        <topology evidence="1">Multi-pass membrane protein</topology>
    </subcellularLocation>
</comment>
<accession>Q22B39</accession>
<proteinExistence type="predicted"/>
<name>Q22B39_TETTS</name>
<feature type="transmembrane region" description="Helical" evidence="2">
    <location>
        <begin position="48"/>
        <end position="66"/>
    </location>
</feature>
<feature type="transmembrane region" description="Helical" evidence="2">
    <location>
        <begin position="477"/>
        <end position="495"/>
    </location>
</feature>
<dbReference type="PANTHER" id="PTHR16189:SF0">
    <property type="entry name" value="TRANSMEMBRANE PROTEIN 104"/>
    <property type="match status" value="1"/>
</dbReference>